<comment type="caution">
    <text evidence="6">The sequence shown here is derived from an EMBL/GenBank/DDBJ whole genome shotgun (WGS) entry which is preliminary data.</text>
</comment>
<evidence type="ECO:0000313" key="7">
    <source>
        <dbReference type="Proteomes" id="UP000215509"/>
    </source>
</evidence>
<dbReference type="GO" id="GO:0016020">
    <property type="term" value="C:membrane"/>
    <property type="evidence" value="ECO:0007669"/>
    <property type="project" value="UniProtKB-SubCell"/>
</dbReference>
<feature type="transmembrane region" description="Helical" evidence="5">
    <location>
        <begin position="28"/>
        <end position="45"/>
    </location>
</feature>
<keyword evidence="7" id="KW-1185">Reference proteome</keyword>
<feature type="transmembrane region" description="Helical" evidence="5">
    <location>
        <begin position="6"/>
        <end position="21"/>
    </location>
</feature>
<evidence type="ECO:0000313" key="6">
    <source>
        <dbReference type="EMBL" id="OXM86717.1"/>
    </source>
</evidence>
<name>A0A229USV8_9BACL</name>
<protein>
    <submittedName>
        <fullName evidence="6">CvpA family protein</fullName>
    </submittedName>
</protein>
<feature type="transmembrane region" description="Helical" evidence="5">
    <location>
        <begin position="79"/>
        <end position="100"/>
    </location>
</feature>
<dbReference type="Pfam" id="PF02674">
    <property type="entry name" value="Colicin_V"/>
    <property type="match status" value="1"/>
</dbReference>
<sequence>MNGLDWAAAVILIAGTVMGFYRGLVSQLVSVAGLIVAYLVAFTFYKDAAPLLAEALSLPSYASYQKYEYLVKGLHLETYVYNAIAFALLLFGVKLVMSIVGRVLNWIALTPGIKLMNQWSGALLGLTEALLLIIVAVQVMTVLPNDSVQQLLKGSKSTPYILNLVPSVSDKLHELWDQKKTA</sequence>
<accession>A0A229USV8</accession>
<dbReference type="PANTHER" id="PTHR37306:SF1">
    <property type="entry name" value="COLICIN V PRODUCTION PROTEIN"/>
    <property type="match status" value="1"/>
</dbReference>
<dbReference type="GO" id="GO:0009403">
    <property type="term" value="P:toxin biosynthetic process"/>
    <property type="evidence" value="ECO:0007669"/>
    <property type="project" value="InterPro"/>
</dbReference>
<evidence type="ECO:0000256" key="3">
    <source>
        <dbReference type="ARBA" id="ARBA00022989"/>
    </source>
</evidence>
<keyword evidence="2 5" id="KW-0812">Transmembrane</keyword>
<feature type="transmembrane region" description="Helical" evidence="5">
    <location>
        <begin position="121"/>
        <end position="143"/>
    </location>
</feature>
<evidence type="ECO:0000256" key="4">
    <source>
        <dbReference type="ARBA" id="ARBA00023136"/>
    </source>
</evidence>
<keyword evidence="4 5" id="KW-0472">Membrane</keyword>
<dbReference type="EMBL" id="NMQW01000013">
    <property type="protein sequence ID" value="OXM86717.1"/>
    <property type="molecule type" value="Genomic_DNA"/>
</dbReference>
<keyword evidence="3 5" id="KW-1133">Transmembrane helix</keyword>
<dbReference type="AlphaFoldDB" id="A0A229USV8"/>
<reference evidence="6 7" key="1">
    <citation type="submission" date="2017-07" db="EMBL/GenBank/DDBJ databases">
        <title>Genome sequencing and assembly of Paenibacillus rigui.</title>
        <authorList>
            <person name="Mayilraj S."/>
        </authorList>
    </citation>
    <scope>NUCLEOTIDE SEQUENCE [LARGE SCALE GENOMIC DNA]</scope>
    <source>
        <strain evidence="6 7">JCM 16352</strain>
    </source>
</reference>
<comment type="subcellular location">
    <subcellularLocation>
        <location evidence="1">Membrane</location>
        <topology evidence="1">Multi-pass membrane protein</topology>
    </subcellularLocation>
</comment>
<dbReference type="RefSeq" id="WP_094014664.1">
    <property type="nucleotide sequence ID" value="NZ_NMQW01000013.1"/>
</dbReference>
<gene>
    <name evidence="6" type="ORF">CF651_09650</name>
</gene>
<dbReference type="InterPro" id="IPR003825">
    <property type="entry name" value="Colicin-V_CvpA"/>
</dbReference>
<dbReference type="PANTHER" id="PTHR37306">
    <property type="entry name" value="COLICIN V PRODUCTION PROTEIN"/>
    <property type="match status" value="1"/>
</dbReference>
<organism evidence="6 7">
    <name type="scientific">Paenibacillus rigui</name>
    <dbReference type="NCBI Taxonomy" id="554312"/>
    <lineage>
        <taxon>Bacteria</taxon>
        <taxon>Bacillati</taxon>
        <taxon>Bacillota</taxon>
        <taxon>Bacilli</taxon>
        <taxon>Bacillales</taxon>
        <taxon>Paenibacillaceae</taxon>
        <taxon>Paenibacillus</taxon>
    </lineage>
</organism>
<dbReference type="OrthoDB" id="1809613at2"/>
<evidence type="ECO:0000256" key="2">
    <source>
        <dbReference type="ARBA" id="ARBA00022692"/>
    </source>
</evidence>
<dbReference type="Proteomes" id="UP000215509">
    <property type="component" value="Unassembled WGS sequence"/>
</dbReference>
<evidence type="ECO:0000256" key="5">
    <source>
        <dbReference type="SAM" id="Phobius"/>
    </source>
</evidence>
<proteinExistence type="predicted"/>
<evidence type="ECO:0000256" key="1">
    <source>
        <dbReference type="ARBA" id="ARBA00004141"/>
    </source>
</evidence>